<dbReference type="PANTHER" id="PTHR24543:SF335">
    <property type="entry name" value="EGF-LIKE REPEAT AND DISCOIDIN I-LIKE DOMAIN-CONTAINING PROTEIN 3"/>
    <property type="match status" value="1"/>
</dbReference>
<accession>A7T0H0</accession>
<sequence length="230" mass="26436">MVSIGMYVFFDLQKTTDKGKLNRVTMHLRVEYKANNTACSSKKEVQLDYSMEMYRPASPNFTALGMQYGAIKESQLHMSAFNPTFGFGPLHFARLNDPQSSYQGWSVPKDLRKDKGLYAQFDFKRLVDLELIATKGRSSEHIKEFELMFSTDGLNWKPYKGAKGKKVLQGNEGIEVVFNVMVGPIQARMLRILPTLIRKDPRAQFEFYGSYSLEPPCRITFSYIRLSYAF</sequence>
<gene>
    <name evidence="2" type="ORF">NEMVEDRAFT_v1g220424</name>
</gene>
<dbReference type="PhylomeDB" id="A7T0H0"/>
<dbReference type="InterPro" id="IPR000421">
    <property type="entry name" value="FA58C"/>
</dbReference>
<feature type="domain" description="F5/8 type C" evidence="1">
    <location>
        <begin position="59"/>
        <end position="210"/>
    </location>
</feature>
<dbReference type="PANTHER" id="PTHR24543">
    <property type="entry name" value="MULTICOPPER OXIDASE-RELATED"/>
    <property type="match status" value="1"/>
</dbReference>
<dbReference type="Gene3D" id="2.60.120.260">
    <property type="entry name" value="Galactose-binding domain-like"/>
    <property type="match status" value="1"/>
</dbReference>
<dbReference type="PROSITE" id="PS50022">
    <property type="entry name" value="FA58C_3"/>
    <property type="match status" value="1"/>
</dbReference>
<dbReference type="HOGENOM" id="CLU_1206040_0_0_1"/>
<dbReference type="InterPro" id="IPR008979">
    <property type="entry name" value="Galactose-bd-like_sf"/>
</dbReference>
<protein>
    <recommendedName>
        <fullName evidence="1">F5/8 type C domain-containing protein</fullName>
    </recommendedName>
</protein>
<proteinExistence type="predicted"/>
<evidence type="ECO:0000313" key="3">
    <source>
        <dbReference type="Proteomes" id="UP000001593"/>
    </source>
</evidence>
<organism evidence="2 3">
    <name type="scientific">Nematostella vectensis</name>
    <name type="common">Starlet sea anemone</name>
    <dbReference type="NCBI Taxonomy" id="45351"/>
    <lineage>
        <taxon>Eukaryota</taxon>
        <taxon>Metazoa</taxon>
        <taxon>Cnidaria</taxon>
        <taxon>Anthozoa</taxon>
        <taxon>Hexacorallia</taxon>
        <taxon>Actiniaria</taxon>
        <taxon>Edwardsiidae</taxon>
        <taxon>Nematostella</taxon>
    </lineage>
</organism>
<dbReference type="Proteomes" id="UP000001593">
    <property type="component" value="Unassembled WGS sequence"/>
</dbReference>
<dbReference type="EMBL" id="DS470025">
    <property type="protein sequence ID" value="EDO30551.1"/>
    <property type="molecule type" value="Genomic_DNA"/>
</dbReference>
<dbReference type="Pfam" id="PF00754">
    <property type="entry name" value="F5_F8_type_C"/>
    <property type="match status" value="1"/>
</dbReference>
<dbReference type="KEGG" id="nve:5501348"/>
<name>A7T0H0_NEMVE</name>
<dbReference type="AlphaFoldDB" id="A7T0H0"/>
<evidence type="ECO:0000259" key="1">
    <source>
        <dbReference type="PROSITE" id="PS50022"/>
    </source>
</evidence>
<dbReference type="InParanoid" id="A7T0H0"/>
<reference evidence="2 3" key="1">
    <citation type="journal article" date="2007" name="Science">
        <title>Sea anemone genome reveals ancestral eumetazoan gene repertoire and genomic organization.</title>
        <authorList>
            <person name="Putnam N.H."/>
            <person name="Srivastava M."/>
            <person name="Hellsten U."/>
            <person name="Dirks B."/>
            <person name="Chapman J."/>
            <person name="Salamov A."/>
            <person name="Terry A."/>
            <person name="Shapiro H."/>
            <person name="Lindquist E."/>
            <person name="Kapitonov V.V."/>
            <person name="Jurka J."/>
            <person name="Genikhovich G."/>
            <person name="Grigoriev I.V."/>
            <person name="Lucas S.M."/>
            <person name="Steele R.E."/>
            <person name="Finnerty J.R."/>
            <person name="Technau U."/>
            <person name="Martindale M.Q."/>
            <person name="Rokhsar D.S."/>
        </authorList>
    </citation>
    <scope>NUCLEOTIDE SEQUENCE [LARGE SCALE GENOMIC DNA]</scope>
    <source>
        <strain evidence="3">CH2 X CH6</strain>
    </source>
</reference>
<dbReference type="SUPFAM" id="SSF49785">
    <property type="entry name" value="Galactose-binding domain-like"/>
    <property type="match status" value="1"/>
</dbReference>
<evidence type="ECO:0000313" key="2">
    <source>
        <dbReference type="EMBL" id="EDO30551.1"/>
    </source>
</evidence>
<keyword evidence="3" id="KW-1185">Reference proteome</keyword>